<organism evidence="8 9">
    <name type="scientific">Basidiobolus ranarum</name>
    <dbReference type="NCBI Taxonomy" id="34480"/>
    <lineage>
        <taxon>Eukaryota</taxon>
        <taxon>Fungi</taxon>
        <taxon>Fungi incertae sedis</taxon>
        <taxon>Zoopagomycota</taxon>
        <taxon>Entomophthoromycotina</taxon>
        <taxon>Basidiobolomycetes</taxon>
        <taxon>Basidiobolales</taxon>
        <taxon>Basidiobolaceae</taxon>
        <taxon>Basidiobolus</taxon>
    </lineage>
</organism>
<dbReference type="SUPFAM" id="SSF52799">
    <property type="entry name" value="(Phosphotyrosine protein) phosphatases II"/>
    <property type="match status" value="1"/>
</dbReference>
<dbReference type="PROSITE" id="PS50056">
    <property type="entry name" value="TYR_PHOSPHATASE_2"/>
    <property type="match status" value="1"/>
</dbReference>
<comment type="similarity">
    <text evidence="1">Belongs to the protein-tyrosine phosphatase family. Non-receptor class dual specificity subfamily.</text>
</comment>
<feature type="domain" description="Tyrosine specific protein phosphatases" evidence="7">
    <location>
        <begin position="159"/>
        <end position="216"/>
    </location>
</feature>
<dbReference type="EC" id="3.1.3.48" evidence="2"/>
<keyword evidence="4" id="KW-0904">Protein phosphatase</keyword>
<feature type="domain" description="Tyrosine-protein phosphatase" evidence="6">
    <location>
        <begin position="81"/>
        <end position="239"/>
    </location>
</feature>
<keyword evidence="9" id="KW-1185">Reference proteome</keyword>
<dbReference type="Proteomes" id="UP001479436">
    <property type="component" value="Unassembled WGS sequence"/>
</dbReference>
<evidence type="ECO:0000259" key="6">
    <source>
        <dbReference type="PROSITE" id="PS50054"/>
    </source>
</evidence>
<accession>A0ABR2WHG7</accession>
<comment type="caution">
    <text evidence="8">The sequence shown here is derived from an EMBL/GenBank/DDBJ whole genome shotgun (WGS) entry which is preliminary data.</text>
</comment>
<dbReference type="Pfam" id="PF00782">
    <property type="entry name" value="DSPc"/>
    <property type="match status" value="1"/>
</dbReference>
<keyword evidence="3 8" id="KW-0378">Hydrolase</keyword>
<dbReference type="InterPro" id="IPR029021">
    <property type="entry name" value="Prot-tyrosine_phosphatase-like"/>
</dbReference>
<evidence type="ECO:0000259" key="7">
    <source>
        <dbReference type="PROSITE" id="PS50056"/>
    </source>
</evidence>
<feature type="region of interest" description="Disordered" evidence="5">
    <location>
        <begin position="1"/>
        <end position="23"/>
    </location>
</feature>
<evidence type="ECO:0000313" key="8">
    <source>
        <dbReference type="EMBL" id="KAK9760944.1"/>
    </source>
</evidence>
<evidence type="ECO:0000256" key="2">
    <source>
        <dbReference type="ARBA" id="ARBA00013064"/>
    </source>
</evidence>
<name>A0ABR2WHG7_9FUNG</name>
<dbReference type="InterPro" id="IPR020422">
    <property type="entry name" value="TYR_PHOSPHATASE_DUAL_dom"/>
</dbReference>
<gene>
    <name evidence="8" type="primary">CPP1_4</name>
    <name evidence="8" type="ORF">K7432_014542</name>
</gene>
<evidence type="ECO:0000256" key="5">
    <source>
        <dbReference type="SAM" id="MobiDB-lite"/>
    </source>
</evidence>
<evidence type="ECO:0000256" key="4">
    <source>
        <dbReference type="ARBA" id="ARBA00022912"/>
    </source>
</evidence>
<evidence type="ECO:0000256" key="3">
    <source>
        <dbReference type="ARBA" id="ARBA00022801"/>
    </source>
</evidence>
<dbReference type="Gene3D" id="3.90.190.10">
    <property type="entry name" value="Protein tyrosine phosphatase superfamily"/>
    <property type="match status" value="1"/>
</dbReference>
<protein>
    <recommendedName>
        <fullName evidence="2">protein-tyrosine-phosphatase</fullName>
        <ecNumber evidence="2">3.1.3.48</ecNumber>
    </recommendedName>
</protein>
<dbReference type="InterPro" id="IPR000340">
    <property type="entry name" value="Dual-sp_phosphatase_cat-dom"/>
</dbReference>
<feature type="compositionally biased region" description="Low complexity" evidence="5">
    <location>
        <begin position="7"/>
        <end position="17"/>
    </location>
</feature>
<dbReference type="EMBL" id="JASJQH010001683">
    <property type="protein sequence ID" value="KAK9760944.1"/>
    <property type="molecule type" value="Genomic_DNA"/>
</dbReference>
<dbReference type="PANTHER" id="PTHR10159">
    <property type="entry name" value="DUAL SPECIFICITY PROTEIN PHOSPHATASE"/>
    <property type="match status" value="1"/>
</dbReference>
<dbReference type="SMART" id="SM00195">
    <property type="entry name" value="DSPc"/>
    <property type="match status" value="1"/>
</dbReference>
<proteinExistence type="inferred from homology"/>
<dbReference type="PANTHER" id="PTHR10159:SF519">
    <property type="entry name" value="DUAL SPECIFICITY PROTEIN PHOSPHATASE MPK3"/>
    <property type="match status" value="1"/>
</dbReference>
<sequence>MTLAFPSHSISRLSSGSLPKKPVMAMKNRNSKNLSLALSSSAVQSLVPPTPKHSVSSIRRSTIPTLGKENLMNYDSPYINGPVCILPGLYLGTESNASSKENLRKYNIHYILNVAKEVKNPYVTDPQSCDSNITLELGSDLRNLRYKKFAWGHNQENINDFFEAAFAYIDEARSRGISVLVHCQCGVSRSVSLIIAYVMRTLRMNVNEAYSFVKARSSTISPNMSLVYQLVDHEKTLKLENNSSESTESNTAAVPRRAACV</sequence>
<dbReference type="GO" id="GO:0004725">
    <property type="term" value="F:protein tyrosine phosphatase activity"/>
    <property type="evidence" value="ECO:0007669"/>
    <property type="project" value="UniProtKB-EC"/>
</dbReference>
<dbReference type="InterPro" id="IPR000387">
    <property type="entry name" value="Tyr_Pase_dom"/>
</dbReference>
<reference evidence="8 9" key="1">
    <citation type="submission" date="2023-04" db="EMBL/GenBank/DDBJ databases">
        <title>Genome of Basidiobolus ranarum AG-B5.</title>
        <authorList>
            <person name="Stajich J.E."/>
            <person name="Carter-House D."/>
            <person name="Gryganskyi A."/>
        </authorList>
    </citation>
    <scope>NUCLEOTIDE SEQUENCE [LARGE SCALE GENOMIC DNA]</scope>
    <source>
        <strain evidence="8 9">AG-B5</strain>
    </source>
</reference>
<dbReference type="PROSITE" id="PS50054">
    <property type="entry name" value="TYR_PHOSPHATASE_DUAL"/>
    <property type="match status" value="1"/>
</dbReference>
<evidence type="ECO:0000313" key="9">
    <source>
        <dbReference type="Proteomes" id="UP001479436"/>
    </source>
</evidence>
<evidence type="ECO:0000256" key="1">
    <source>
        <dbReference type="ARBA" id="ARBA00008601"/>
    </source>
</evidence>